<organism evidence="1 2">
    <name type="scientific">Acer negundo</name>
    <name type="common">Box elder</name>
    <dbReference type="NCBI Taxonomy" id="4023"/>
    <lineage>
        <taxon>Eukaryota</taxon>
        <taxon>Viridiplantae</taxon>
        <taxon>Streptophyta</taxon>
        <taxon>Embryophyta</taxon>
        <taxon>Tracheophyta</taxon>
        <taxon>Spermatophyta</taxon>
        <taxon>Magnoliopsida</taxon>
        <taxon>eudicotyledons</taxon>
        <taxon>Gunneridae</taxon>
        <taxon>Pentapetalae</taxon>
        <taxon>rosids</taxon>
        <taxon>malvids</taxon>
        <taxon>Sapindales</taxon>
        <taxon>Sapindaceae</taxon>
        <taxon>Hippocastanoideae</taxon>
        <taxon>Acereae</taxon>
        <taxon>Acer</taxon>
    </lineage>
</organism>
<reference evidence="1" key="1">
    <citation type="journal article" date="2022" name="Plant J.">
        <title>Strategies of tolerance reflected in two North American maple genomes.</title>
        <authorList>
            <person name="McEvoy S.L."/>
            <person name="Sezen U.U."/>
            <person name="Trouern-Trend A."/>
            <person name="McMahon S.M."/>
            <person name="Schaberg P.G."/>
            <person name="Yang J."/>
            <person name="Wegrzyn J.L."/>
            <person name="Swenson N.G."/>
        </authorList>
    </citation>
    <scope>NUCLEOTIDE SEQUENCE</scope>
    <source>
        <strain evidence="1">91603</strain>
    </source>
</reference>
<evidence type="ECO:0000313" key="1">
    <source>
        <dbReference type="EMBL" id="KAI9176367.1"/>
    </source>
</evidence>
<proteinExistence type="predicted"/>
<evidence type="ECO:0000313" key="2">
    <source>
        <dbReference type="Proteomes" id="UP001064489"/>
    </source>
</evidence>
<accession>A0AAD5NR74</accession>
<protein>
    <submittedName>
        <fullName evidence="1">Uncharacterized protein</fullName>
    </submittedName>
</protein>
<keyword evidence="2" id="KW-1185">Reference proteome</keyword>
<comment type="caution">
    <text evidence="1">The sequence shown here is derived from an EMBL/GenBank/DDBJ whole genome shotgun (WGS) entry which is preliminary data.</text>
</comment>
<dbReference type="Proteomes" id="UP001064489">
    <property type="component" value="Chromosome 5"/>
</dbReference>
<dbReference type="EMBL" id="JAJSOW010000102">
    <property type="protein sequence ID" value="KAI9176367.1"/>
    <property type="molecule type" value="Genomic_DNA"/>
</dbReference>
<gene>
    <name evidence="1" type="ORF">LWI28_001887</name>
</gene>
<reference evidence="1" key="2">
    <citation type="submission" date="2023-02" db="EMBL/GenBank/DDBJ databases">
        <authorList>
            <person name="Swenson N.G."/>
            <person name="Wegrzyn J.L."/>
            <person name="Mcevoy S.L."/>
        </authorList>
    </citation>
    <scope>NUCLEOTIDE SEQUENCE</scope>
    <source>
        <strain evidence="1">91603</strain>
        <tissue evidence="1">Leaf</tissue>
    </source>
</reference>
<dbReference type="AlphaFoldDB" id="A0AAD5NR74"/>
<name>A0AAD5NR74_ACENE</name>
<sequence>MSSSETKYQFVAKSFILRPNFNSSPNIWLCESFEFQLEDNVWDDFGGSDDHIVLHLCGEYKEQLVIWGYQKVT</sequence>